<dbReference type="RefSeq" id="WP_002115074.1">
    <property type="nucleotide sequence ID" value="NZ_CP035955.1"/>
</dbReference>
<name>A0A1D3MX52_BACMY</name>
<dbReference type="EMBL" id="LXLX01000004">
    <property type="protein sequence ID" value="OFE02223.1"/>
    <property type="molecule type" value="Genomic_DNA"/>
</dbReference>
<evidence type="ECO:0000313" key="2">
    <source>
        <dbReference type="Proteomes" id="UP000175835"/>
    </source>
</evidence>
<reference evidence="1 2" key="1">
    <citation type="submission" date="2016-05" db="EMBL/GenBank/DDBJ databases">
        <title>Bacillus thuringiensis and Bacillus weihenstephanensis as novel biocontrol agents of wilt causing Verticillium species.</title>
        <authorList>
            <person name="Hollensteiner J."/>
            <person name="Wemheuer F."/>
            <person name="Harting R."/>
            <person name="Kolarzyk A."/>
            <person name="Diaz-Valerio S."/>
            <person name="Poehlein A."/>
            <person name="Brzuszkiewicz E."/>
            <person name="Nesemann K."/>
            <person name="Braus-Stromeyer S."/>
            <person name="Braus G."/>
            <person name="Daniel R."/>
            <person name="Liesegang H."/>
        </authorList>
    </citation>
    <scope>NUCLEOTIDE SEQUENCE [LARGE SCALE GENOMIC DNA]</scope>
    <source>
        <strain evidence="1 2">GOE11</strain>
    </source>
</reference>
<dbReference type="Proteomes" id="UP000175835">
    <property type="component" value="Unassembled WGS sequence"/>
</dbReference>
<proteinExistence type="predicted"/>
<organism evidence="1 2">
    <name type="scientific">Bacillus mycoides</name>
    <dbReference type="NCBI Taxonomy" id="1405"/>
    <lineage>
        <taxon>Bacteria</taxon>
        <taxon>Bacillati</taxon>
        <taxon>Bacillota</taxon>
        <taxon>Bacilli</taxon>
        <taxon>Bacillales</taxon>
        <taxon>Bacillaceae</taxon>
        <taxon>Bacillus</taxon>
        <taxon>Bacillus cereus group</taxon>
    </lineage>
</organism>
<gene>
    <name evidence="1" type="ORF">BWGOE11_01470</name>
</gene>
<sequence length="181" mass="20914">MNELVKRAIQQFYVNEDKDAYLLKCESKIELPIELQSFTNNSNILTTSVKNNVIWPAEKYIFDFKPYKKDNLKVDYSSTLLISKLAPVFYFQHEFSVDCPDDTSLLSTLDGDNTQAYTIQQLEFEQQVIQSLTSKNYTELSYAEVNEVVMDLKFPEGVTFFGPQVTVEYALFHDVLDICPD</sequence>
<dbReference type="PATRIC" id="fig|86662.28.peg.144"/>
<comment type="caution">
    <text evidence="1">The sequence shown here is derived from an EMBL/GenBank/DDBJ whole genome shotgun (WGS) entry which is preliminary data.</text>
</comment>
<evidence type="ECO:0000313" key="1">
    <source>
        <dbReference type="EMBL" id="OFE02223.1"/>
    </source>
</evidence>
<dbReference type="AlphaFoldDB" id="A0A1D3MX52"/>
<accession>A0A1D3MX52</accession>
<protein>
    <submittedName>
        <fullName evidence="1">Uncharacterized protein</fullName>
    </submittedName>
</protein>